<evidence type="ECO:0000313" key="2">
    <source>
        <dbReference type="EMBL" id="MEJ6400039.1"/>
    </source>
</evidence>
<dbReference type="Proteomes" id="UP001370590">
    <property type="component" value="Unassembled WGS sequence"/>
</dbReference>
<gene>
    <name evidence="2" type="ORF">R4146_02425</name>
</gene>
<proteinExistence type="predicted"/>
<dbReference type="Gene3D" id="3.40.50.720">
    <property type="entry name" value="NAD(P)-binding Rossmann-like Domain"/>
    <property type="match status" value="1"/>
</dbReference>
<dbReference type="InterPro" id="IPR036291">
    <property type="entry name" value="NAD(P)-bd_dom_sf"/>
</dbReference>
<dbReference type="InterPro" id="IPR016040">
    <property type="entry name" value="NAD(P)-bd_dom"/>
</dbReference>
<protein>
    <submittedName>
        <fullName evidence="2">NAD(P)H-binding protein</fullName>
    </submittedName>
</protein>
<sequence>MKTVLVLGSQKPIARLAIQLLNQRDVRVVELDDEAVDLTYEKTYLPMIKDVNVIISFLGPLDVDLAFEGLFDAIRATNVQIEAFVILSTAGIDNEVVGKLHYQDVDNVREYFNQQRYAIKVVDEAEIPYTVLRPVTMVNQDSTPVTIYDEGQSMPAGTVSRETVAEIAVAAAVDGKYKNQSIGLVQTKTEVNE</sequence>
<evidence type="ECO:0000313" key="3">
    <source>
        <dbReference type="Proteomes" id="UP001370590"/>
    </source>
</evidence>
<comment type="caution">
    <text evidence="2">The sequence shown here is derived from an EMBL/GenBank/DDBJ whole genome shotgun (WGS) entry which is preliminary data.</text>
</comment>
<organism evidence="2 3">
    <name type="scientific">Nicoliella lavandulae</name>
    <dbReference type="NCBI Taxonomy" id="3082954"/>
    <lineage>
        <taxon>Bacteria</taxon>
        <taxon>Bacillati</taxon>
        <taxon>Bacillota</taxon>
        <taxon>Bacilli</taxon>
        <taxon>Lactobacillales</taxon>
        <taxon>Lactobacillaceae</taxon>
        <taxon>Nicoliella</taxon>
    </lineage>
</organism>
<reference evidence="2 3" key="1">
    <citation type="submission" date="2023-10" db="EMBL/GenBank/DDBJ databases">
        <title>Nicoliella lavandulae sp. nov. isolated from Lavandula angustifolia flowers.</title>
        <authorList>
            <person name="Alcantara C."/>
            <person name="Zuniga M."/>
            <person name="Landete J.M."/>
            <person name="Monedero V."/>
        </authorList>
    </citation>
    <scope>NUCLEOTIDE SEQUENCE [LARGE SCALE GENOMIC DNA]</scope>
    <source>
        <strain evidence="2 3">Es01</strain>
    </source>
</reference>
<dbReference type="Pfam" id="PF13460">
    <property type="entry name" value="NAD_binding_10"/>
    <property type="match status" value="1"/>
</dbReference>
<feature type="domain" description="NAD(P)-binding" evidence="1">
    <location>
        <begin position="37"/>
        <end position="172"/>
    </location>
</feature>
<dbReference type="SUPFAM" id="SSF51735">
    <property type="entry name" value="NAD(P)-binding Rossmann-fold domains"/>
    <property type="match status" value="1"/>
</dbReference>
<keyword evidence="3" id="KW-1185">Reference proteome</keyword>
<dbReference type="EMBL" id="JAWMWH010000001">
    <property type="protein sequence ID" value="MEJ6400039.1"/>
    <property type="molecule type" value="Genomic_DNA"/>
</dbReference>
<evidence type="ECO:0000259" key="1">
    <source>
        <dbReference type="Pfam" id="PF13460"/>
    </source>
</evidence>
<name>A0ABU8SJH4_9LACO</name>
<dbReference type="RefSeq" id="WP_339959862.1">
    <property type="nucleotide sequence ID" value="NZ_JAWMWH010000001.1"/>
</dbReference>
<accession>A0ABU8SJH4</accession>